<sequence length="766" mass="87659">MNHTQTPRDQDFSPGCRSILQHRSVTKPFCKKYDQSMNQPQDSTYPGVSHEVLNTFRSNLMKKFERLYEGTATQRNPTLLNEIYTELYITESESGEISNEHEVRQIETQSRRAATEDTAIKCSDIFTPLPGQDKAIRTVMTKGVAGIGKTVSVQKLILDWSEGKENQDVQLIFQLPFREINLMKDKTLSLSDLLYVFFPETKEMEISRDEYKVLFIFDGLDECRLSLDFKSDVKLCNISESASVDELLMNLIVGNLLPSALIWITSRPAAADLVPSECVHRVTEVRGFNEPQKEEYFRKRISDQSLADRIISHLKSSRSLYIMCHIPVFCWISAAVLEKMLSPAESGEIPKTLTQMYTHFLILQTNIKHEKDYEKKVTDEDMILKLGKVAFQQLVKGNLIFYEEDLRECGIDVTEASVYSGLCTQIFREELGLYQGKVFCFVHLSIQEHLAALYVHLSCTNHNRNVFEPITKQSFWSKVKEWFQLSSSEHVSLSEVHQRAVKEGLQSKNGHLDLFLRFLLGLSVESHQILLQRIMKLKRSSSDSNEKTVEYIKMRIRTIDSPEKSINLFHCLNELGDRSLVEEIQQYLTSGRIKETKLSSSQWSALVFVLLTSEDELKEFRLDKFVKETNNPENMKVLQKLLPVIKESRSVQLINCGVTDEGCAALSSALRSNPSHLRELNLSWNKLIDSVKVLSVGLEDPHCKLEKLWLSDCGVTDKGCAALTSALRSNPSHLRELSLSWNKLRDSVKLLSDVLQNPHCKLEKLR</sequence>
<dbReference type="SMART" id="SM00368">
    <property type="entry name" value="LRR_RI"/>
    <property type="match status" value="4"/>
</dbReference>
<dbReference type="SUPFAM" id="SSF52047">
    <property type="entry name" value="RNI-like"/>
    <property type="match status" value="1"/>
</dbReference>
<name>A0A8C1LYB2_CYPCA</name>
<dbReference type="AlphaFoldDB" id="A0A8C1LYB2"/>
<evidence type="ECO:0000256" key="5">
    <source>
        <dbReference type="ARBA" id="ARBA00022741"/>
    </source>
</evidence>
<keyword evidence="9" id="KW-1185">Reference proteome</keyword>
<dbReference type="GO" id="GO:0005524">
    <property type="term" value="F:ATP binding"/>
    <property type="evidence" value="ECO:0007669"/>
    <property type="project" value="UniProtKB-KW"/>
</dbReference>
<dbReference type="InterPro" id="IPR029495">
    <property type="entry name" value="NACHT-assoc"/>
</dbReference>
<dbReference type="Pfam" id="PF17776">
    <property type="entry name" value="NLRC4_HD2"/>
    <property type="match status" value="1"/>
</dbReference>
<dbReference type="InterPro" id="IPR041267">
    <property type="entry name" value="NLRP_HD2"/>
</dbReference>
<organism evidence="8 9">
    <name type="scientific">Cyprinus carpio</name>
    <name type="common">Common carp</name>
    <dbReference type="NCBI Taxonomy" id="7962"/>
    <lineage>
        <taxon>Eukaryota</taxon>
        <taxon>Metazoa</taxon>
        <taxon>Chordata</taxon>
        <taxon>Craniata</taxon>
        <taxon>Vertebrata</taxon>
        <taxon>Euteleostomi</taxon>
        <taxon>Actinopterygii</taxon>
        <taxon>Neopterygii</taxon>
        <taxon>Teleostei</taxon>
        <taxon>Ostariophysi</taxon>
        <taxon>Cypriniformes</taxon>
        <taxon>Cyprinidae</taxon>
        <taxon>Cyprininae</taxon>
        <taxon>Cyprinus</taxon>
    </lineage>
</organism>
<dbReference type="InterPro" id="IPR007111">
    <property type="entry name" value="NACHT_NTPase"/>
</dbReference>
<dbReference type="InterPro" id="IPR051261">
    <property type="entry name" value="NLR"/>
</dbReference>
<feature type="domain" description="NACHT" evidence="7">
    <location>
        <begin position="137"/>
        <end position="270"/>
    </location>
</feature>
<evidence type="ECO:0000256" key="1">
    <source>
        <dbReference type="ARBA" id="ARBA00004496"/>
    </source>
</evidence>
<dbReference type="SMART" id="SM01288">
    <property type="entry name" value="FISNA"/>
    <property type="match status" value="1"/>
</dbReference>
<dbReference type="Pfam" id="PF13516">
    <property type="entry name" value="LRR_6"/>
    <property type="match status" value="3"/>
</dbReference>
<dbReference type="Gene3D" id="3.80.10.10">
    <property type="entry name" value="Ribonuclease Inhibitor"/>
    <property type="match status" value="1"/>
</dbReference>
<reference evidence="8" key="2">
    <citation type="submission" date="2025-09" db="UniProtKB">
        <authorList>
            <consortium name="Ensembl"/>
        </authorList>
    </citation>
    <scope>IDENTIFICATION</scope>
</reference>
<evidence type="ECO:0000256" key="6">
    <source>
        <dbReference type="ARBA" id="ARBA00022840"/>
    </source>
</evidence>
<keyword evidence="6" id="KW-0067">ATP-binding</keyword>
<dbReference type="Pfam" id="PF05729">
    <property type="entry name" value="NACHT"/>
    <property type="match status" value="1"/>
</dbReference>
<dbReference type="Gene3D" id="3.40.50.300">
    <property type="entry name" value="P-loop containing nucleotide triphosphate hydrolases"/>
    <property type="match status" value="1"/>
</dbReference>
<dbReference type="InterPro" id="IPR041075">
    <property type="entry name" value="NOD1/2_WH"/>
</dbReference>
<dbReference type="FunFam" id="3.80.10.10:FF:000714">
    <property type="entry name" value="Si:ch211-149a19.3"/>
    <property type="match status" value="1"/>
</dbReference>
<evidence type="ECO:0000256" key="2">
    <source>
        <dbReference type="ARBA" id="ARBA00022490"/>
    </source>
</evidence>
<dbReference type="PROSITE" id="PS50837">
    <property type="entry name" value="NACHT"/>
    <property type="match status" value="1"/>
</dbReference>
<accession>A0A8C1LYB2</accession>
<dbReference type="FunFam" id="3.40.50.300:FF:000210">
    <property type="entry name" value="Si:dkey-16p6.1"/>
    <property type="match status" value="1"/>
</dbReference>
<evidence type="ECO:0000256" key="3">
    <source>
        <dbReference type="ARBA" id="ARBA00022614"/>
    </source>
</evidence>
<dbReference type="Pfam" id="PF17779">
    <property type="entry name" value="WHD_NOD2"/>
    <property type="match status" value="1"/>
</dbReference>
<keyword evidence="2" id="KW-0963">Cytoplasm</keyword>
<dbReference type="Pfam" id="PF14484">
    <property type="entry name" value="FISNA"/>
    <property type="match status" value="1"/>
</dbReference>
<dbReference type="SUPFAM" id="SSF52540">
    <property type="entry name" value="P-loop containing nucleoside triphosphate hydrolases"/>
    <property type="match status" value="1"/>
</dbReference>
<dbReference type="InterPro" id="IPR027417">
    <property type="entry name" value="P-loop_NTPase"/>
</dbReference>
<dbReference type="Proteomes" id="UP000694427">
    <property type="component" value="Unplaced"/>
</dbReference>
<dbReference type="PANTHER" id="PTHR24106">
    <property type="entry name" value="NACHT, LRR AND CARD DOMAINS-CONTAINING"/>
    <property type="match status" value="1"/>
</dbReference>
<evidence type="ECO:0000256" key="4">
    <source>
        <dbReference type="ARBA" id="ARBA00022737"/>
    </source>
</evidence>
<dbReference type="Ensembl" id="ENSCCRT00010076247.1">
    <property type="protein sequence ID" value="ENSCCRP00010069007.1"/>
    <property type="gene ID" value="ENSCCRG00010029932.1"/>
</dbReference>
<dbReference type="GO" id="GO:0005737">
    <property type="term" value="C:cytoplasm"/>
    <property type="evidence" value="ECO:0007669"/>
    <property type="project" value="UniProtKB-SubCell"/>
</dbReference>
<dbReference type="InterPro" id="IPR032675">
    <property type="entry name" value="LRR_dom_sf"/>
</dbReference>
<keyword evidence="4" id="KW-0677">Repeat</keyword>
<comment type="subcellular location">
    <subcellularLocation>
        <location evidence="1">Cytoplasm</location>
    </subcellularLocation>
</comment>
<reference evidence="8" key="1">
    <citation type="submission" date="2025-08" db="UniProtKB">
        <authorList>
            <consortium name="Ensembl"/>
        </authorList>
    </citation>
    <scope>IDENTIFICATION</scope>
</reference>
<keyword evidence="3" id="KW-0433">Leucine-rich repeat</keyword>
<dbReference type="InterPro" id="IPR001611">
    <property type="entry name" value="Leu-rich_rpt"/>
</dbReference>
<proteinExistence type="predicted"/>
<evidence type="ECO:0000313" key="8">
    <source>
        <dbReference type="Ensembl" id="ENSCCRP00010069007.1"/>
    </source>
</evidence>
<protein>
    <recommendedName>
        <fullName evidence="7">NACHT domain-containing protein</fullName>
    </recommendedName>
</protein>
<keyword evidence="5" id="KW-0547">Nucleotide-binding</keyword>
<evidence type="ECO:0000313" key="9">
    <source>
        <dbReference type="Proteomes" id="UP000694427"/>
    </source>
</evidence>
<evidence type="ECO:0000259" key="7">
    <source>
        <dbReference type="PROSITE" id="PS50837"/>
    </source>
</evidence>